<sequence length="483" mass="51949">MSPNAARILLKSVILASRVDHDLILYVPPSSPVEDPSAVILSLQAANDTQTACLVVEFKRNFASQITRRRGFGVVRGHDELLGTLPCRMLAHTFQCVAAVHLVEVELTLDELKCTLLFRSEHGILVEHRLRLNEGSRVSYVASEQVICSSDSVSSLSCSSERLNVVLMPFAQGGHPSSVAASTYVSVSRPCNAQEITFSSERGNAQATAAADVDGHHLHIGLKESVLPLGQLSASNLAPDDIAFSISLPELLALVGAFLSEGSLKGKTGPLQIFFAPEAAVSVKCHGPSGIDYGAFDVTLLLSTENGDQLDLEPREQPLGRRHPAPRFPQARVRSPATSGPSTTTRIASSSPRSPPASTRQDESVAGSSQMSFGAPVSPAQGIKRHNSNPPPHEENMPDEVEVVKEEDHATLSQGNKGDDGAENLEDLRHLLYGVDDTAANDMHGEQESWADLLRAISQDDDGAAEDPRQARDHAVFNFDQMW</sequence>
<organism evidence="2 3">
    <name type="scientific">Perkinsus chesapeaki</name>
    <name type="common">Clam parasite</name>
    <name type="synonym">Perkinsus andrewsi</name>
    <dbReference type="NCBI Taxonomy" id="330153"/>
    <lineage>
        <taxon>Eukaryota</taxon>
        <taxon>Sar</taxon>
        <taxon>Alveolata</taxon>
        <taxon>Perkinsozoa</taxon>
        <taxon>Perkinsea</taxon>
        <taxon>Perkinsida</taxon>
        <taxon>Perkinsidae</taxon>
        <taxon>Perkinsus</taxon>
    </lineage>
</organism>
<gene>
    <name evidence="2" type="ORF">FOL47_002835</name>
</gene>
<keyword evidence="3" id="KW-1185">Reference proteome</keyword>
<evidence type="ECO:0008006" key="4">
    <source>
        <dbReference type="Google" id="ProtNLM"/>
    </source>
</evidence>
<dbReference type="AlphaFoldDB" id="A0A7J6MBC3"/>
<dbReference type="Proteomes" id="UP000591131">
    <property type="component" value="Unassembled WGS sequence"/>
</dbReference>
<dbReference type="EMBL" id="JAAPAO010000182">
    <property type="protein sequence ID" value="KAF4668878.1"/>
    <property type="molecule type" value="Genomic_DNA"/>
</dbReference>
<evidence type="ECO:0000313" key="3">
    <source>
        <dbReference type="Proteomes" id="UP000591131"/>
    </source>
</evidence>
<evidence type="ECO:0000256" key="1">
    <source>
        <dbReference type="SAM" id="MobiDB-lite"/>
    </source>
</evidence>
<protein>
    <recommendedName>
        <fullName evidence="4">Cell cycle checkpoint control protein RAD9A</fullName>
    </recommendedName>
</protein>
<name>A0A7J6MBC3_PERCH</name>
<proteinExistence type="predicted"/>
<feature type="compositionally biased region" description="Low complexity" evidence="1">
    <location>
        <begin position="341"/>
        <end position="359"/>
    </location>
</feature>
<dbReference type="OrthoDB" id="476516at2759"/>
<evidence type="ECO:0000313" key="2">
    <source>
        <dbReference type="EMBL" id="KAF4668878.1"/>
    </source>
</evidence>
<feature type="region of interest" description="Disordered" evidence="1">
    <location>
        <begin position="310"/>
        <end position="399"/>
    </location>
</feature>
<comment type="caution">
    <text evidence="2">The sequence shown here is derived from an EMBL/GenBank/DDBJ whole genome shotgun (WGS) entry which is preliminary data.</text>
</comment>
<accession>A0A7J6MBC3</accession>
<reference evidence="2 3" key="1">
    <citation type="submission" date="2020-04" db="EMBL/GenBank/DDBJ databases">
        <title>Perkinsus chesapeaki whole genome sequence.</title>
        <authorList>
            <person name="Bogema D.R."/>
        </authorList>
    </citation>
    <scope>NUCLEOTIDE SEQUENCE [LARGE SCALE GENOMIC DNA]</scope>
    <source>
        <strain evidence="2">ATCC PRA-425</strain>
    </source>
</reference>
<dbReference type="Gene3D" id="3.70.10.10">
    <property type="match status" value="1"/>
</dbReference>